<evidence type="ECO:0000256" key="10">
    <source>
        <dbReference type="ARBA" id="ARBA00062718"/>
    </source>
</evidence>
<comment type="similarity">
    <text evidence="2">Belongs to the binding-protein-dependent transport system permease family. HisMQ subfamily.</text>
</comment>
<proteinExistence type="inferred from homology"/>
<dbReference type="STRING" id="1211777.BN77_p2150003"/>
<evidence type="ECO:0000256" key="2">
    <source>
        <dbReference type="ARBA" id="ARBA00010072"/>
    </source>
</evidence>
<accession>K0Q4D1</accession>
<dbReference type="InterPro" id="IPR000515">
    <property type="entry name" value="MetI-like"/>
</dbReference>
<evidence type="ECO:0000256" key="12">
    <source>
        <dbReference type="RuleBase" id="RU363032"/>
    </source>
</evidence>
<dbReference type="AlphaFoldDB" id="K0Q4D1"/>
<comment type="caution">
    <text evidence="14">The sequence shown here is derived from an EMBL/GenBank/DDBJ whole genome shotgun (WGS) entry which is preliminary data.</text>
</comment>
<dbReference type="PANTHER" id="PTHR30614">
    <property type="entry name" value="MEMBRANE COMPONENT OF AMINO ACID ABC TRANSPORTER"/>
    <property type="match status" value="1"/>
</dbReference>
<feature type="transmembrane region" description="Helical" evidence="12">
    <location>
        <begin position="105"/>
        <end position="125"/>
    </location>
</feature>
<evidence type="ECO:0000256" key="11">
    <source>
        <dbReference type="ARBA" id="ARBA00073645"/>
    </source>
</evidence>
<dbReference type="GO" id="GO:0022857">
    <property type="term" value="F:transmembrane transporter activity"/>
    <property type="evidence" value="ECO:0007669"/>
    <property type="project" value="InterPro"/>
</dbReference>
<feature type="transmembrane region" description="Helical" evidence="12">
    <location>
        <begin position="28"/>
        <end position="48"/>
    </location>
</feature>
<keyword evidence="8 12" id="KW-0472">Membrane</keyword>
<name>K0Q4D1_9HYPH</name>
<evidence type="ECO:0000256" key="3">
    <source>
        <dbReference type="ARBA" id="ARBA00022448"/>
    </source>
</evidence>
<reference evidence="14 15" key="1">
    <citation type="journal article" date="2013" name="Genome Announc.">
        <title>Draft Genome Sequence of Rhizobium mesoamericanum STM3625, a Nitrogen-Fixing Symbiont of Mimosa pudica Isolated in French Guiana (South America).</title>
        <authorList>
            <person name="Moulin L."/>
            <person name="Mornico D."/>
            <person name="Melkonian R."/>
            <person name="Klonowska A."/>
        </authorList>
    </citation>
    <scope>NUCLEOTIDE SEQUENCE [LARGE SCALE GENOMIC DNA]</scope>
    <source>
        <strain evidence="14 15">STM3625</strain>
    </source>
</reference>
<dbReference type="InterPro" id="IPR010065">
    <property type="entry name" value="AA_ABC_transptr_permease_3TM"/>
</dbReference>
<dbReference type="NCBIfam" id="TIGR01726">
    <property type="entry name" value="HEQRo_perm_3TM"/>
    <property type="match status" value="1"/>
</dbReference>
<keyword evidence="3 12" id="KW-0813">Transport</keyword>
<evidence type="ECO:0000256" key="6">
    <source>
        <dbReference type="ARBA" id="ARBA00022970"/>
    </source>
</evidence>
<dbReference type="InterPro" id="IPR043429">
    <property type="entry name" value="ArtM/GltK/GlnP/TcyL/YhdX-like"/>
</dbReference>
<organism evidence="14 15">
    <name type="scientific">Rhizobium mesoamericanum STM3625</name>
    <dbReference type="NCBI Taxonomy" id="1211777"/>
    <lineage>
        <taxon>Bacteria</taxon>
        <taxon>Pseudomonadati</taxon>
        <taxon>Pseudomonadota</taxon>
        <taxon>Alphaproteobacteria</taxon>
        <taxon>Hyphomicrobiales</taxon>
        <taxon>Rhizobiaceae</taxon>
        <taxon>Rhizobium/Agrobacterium group</taxon>
        <taxon>Rhizobium</taxon>
    </lineage>
</organism>
<dbReference type="GO" id="GO:0043190">
    <property type="term" value="C:ATP-binding cassette (ABC) transporter complex"/>
    <property type="evidence" value="ECO:0007669"/>
    <property type="project" value="InterPro"/>
</dbReference>
<dbReference type="SUPFAM" id="SSF161098">
    <property type="entry name" value="MetI-like"/>
    <property type="match status" value="1"/>
</dbReference>
<dbReference type="FunFam" id="1.10.3720.10:FF:000006">
    <property type="entry name" value="Glutamate/aspartate ABC transporter, permease protein GltK"/>
    <property type="match status" value="1"/>
</dbReference>
<dbReference type="eggNOG" id="COG0765">
    <property type="taxonomic scope" value="Bacteria"/>
</dbReference>
<dbReference type="Gene3D" id="1.10.3720.10">
    <property type="entry name" value="MetI-like"/>
    <property type="match status" value="1"/>
</dbReference>
<dbReference type="Pfam" id="PF00528">
    <property type="entry name" value="BPD_transp_1"/>
    <property type="match status" value="1"/>
</dbReference>
<dbReference type="HOGENOM" id="CLU_019602_1_2_5"/>
<evidence type="ECO:0000313" key="15">
    <source>
        <dbReference type="Proteomes" id="UP000009319"/>
    </source>
</evidence>
<evidence type="ECO:0000259" key="13">
    <source>
        <dbReference type="PROSITE" id="PS50928"/>
    </source>
</evidence>
<protein>
    <recommendedName>
        <fullName evidence="11">Glutamate/aspartate import permease protein GltK</fullName>
    </recommendedName>
</protein>
<evidence type="ECO:0000256" key="9">
    <source>
        <dbReference type="ARBA" id="ARBA00060298"/>
    </source>
</evidence>
<dbReference type="EMBL" id="CANI01000078">
    <property type="protein sequence ID" value="CCM79970.1"/>
    <property type="molecule type" value="Genomic_DNA"/>
</dbReference>
<feature type="transmembrane region" description="Helical" evidence="12">
    <location>
        <begin position="68"/>
        <end position="93"/>
    </location>
</feature>
<keyword evidence="7 12" id="KW-1133">Transmembrane helix</keyword>
<feature type="domain" description="ABC transmembrane type-1" evidence="13">
    <location>
        <begin position="69"/>
        <end position="275"/>
    </location>
</feature>
<dbReference type="CDD" id="cd06261">
    <property type="entry name" value="TM_PBP2"/>
    <property type="match status" value="1"/>
</dbReference>
<keyword evidence="4" id="KW-1003">Cell membrane</keyword>
<evidence type="ECO:0000256" key="1">
    <source>
        <dbReference type="ARBA" id="ARBA00004429"/>
    </source>
</evidence>
<keyword evidence="15" id="KW-1185">Reference proteome</keyword>
<evidence type="ECO:0000256" key="4">
    <source>
        <dbReference type="ARBA" id="ARBA00022475"/>
    </source>
</evidence>
<dbReference type="RefSeq" id="WP_007539377.1">
    <property type="nucleotide sequence ID" value="NZ_HF536778.1"/>
</dbReference>
<dbReference type="PROSITE" id="PS50928">
    <property type="entry name" value="ABC_TM1"/>
    <property type="match status" value="1"/>
</dbReference>
<evidence type="ECO:0000256" key="5">
    <source>
        <dbReference type="ARBA" id="ARBA00022692"/>
    </source>
</evidence>
<dbReference type="GO" id="GO:0006865">
    <property type="term" value="P:amino acid transport"/>
    <property type="evidence" value="ECO:0007669"/>
    <property type="project" value="UniProtKB-KW"/>
</dbReference>
<sequence length="303" mass="33501">MSIISDTHRAAPDFAEMQVVPLKHYGRWTAACIIGLIVFACATSMVTNPRFKWDVVWQYIFDPSILQGLYATIWLTIAAMLIGTSLGTVLAIMRISKNPLLSRFASAYAWLFRGSPLLVQLIFWYNLSALYPTIDIGFPFGPTFASLDANQYITIYVAAVLGLGLNEGAYMSEIVRSGLNAVPQGQREAAEALGMTGPRILFRIILPQAMRVIVPPTGNQLIGMLKTTSLVSVIAMQELLYSAQLIYSTNFQTIPLLIVASVWYLVLTTILSFVQFFLERHFGRSELRGTIKASSTAEENSNA</sequence>
<dbReference type="PANTHER" id="PTHR30614:SF0">
    <property type="entry name" value="L-CYSTINE TRANSPORT SYSTEM PERMEASE PROTEIN TCYL"/>
    <property type="match status" value="1"/>
</dbReference>
<dbReference type="InterPro" id="IPR035906">
    <property type="entry name" value="MetI-like_sf"/>
</dbReference>
<evidence type="ECO:0000313" key="14">
    <source>
        <dbReference type="EMBL" id="CCM79970.1"/>
    </source>
</evidence>
<feature type="transmembrane region" description="Helical" evidence="12">
    <location>
        <begin position="253"/>
        <end position="278"/>
    </location>
</feature>
<evidence type="ECO:0000256" key="7">
    <source>
        <dbReference type="ARBA" id="ARBA00022989"/>
    </source>
</evidence>
<comment type="function">
    <text evidence="9">Part of the ABC transporter complex GltIJKL involved in glutamate and aspartate uptake. Probably responsible for the translocation of the substrate across the membrane.</text>
</comment>
<comment type="subunit">
    <text evidence="10">The complex is composed of two ATP-binding proteins (GltL), two transmembrane proteins (GltJ and GltK) and a solute-binding protein (GltI).</text>
</comment>
<evidence type="ECO:0000256" key="8">
    <source>
        <dbReference type="ARBA" id="ARBA00023136"/>
    </source>
</evidence>
<feature type="transmembrane region" description="Helical" evidence="12">
    <location>
        <begin position="149"/>
        <end position="166"/>
    </location>
</feature>
<comment type="subcellular location">
    <subcellularLocation>
        <location evidence="1">Cell inner membrane</location>
        <topology evidence="1">Multi-pass membrane protein</topology>
    </subcellularLocation>
    <subcellularLocation>
        <location evidence="12">Cell membrane</location>
        <topology evidence="12">Multi-pass membrane protein</topology>
    </subcellularLocation>
</comment>
<keyword evidence="6" id="KW-0029">Amino-acid transport</keyword>
<gene>
    <name evidence="14" type="ORF">BN77_p2150003</name>
</gene>
<keyword evidence="5 12" id="KW-0812">Transmembrane</keyword>
<dbReference type="Proteomes" id="UP000009319">
    <property type="component" value="Unassembled WGS sequence"/>
</dbReference>